<dbReference type="KEGG" id="sbal:HUE88_08110"/>
<evidence type="ECO:0000256" key="1">
    <source>
        <dbReference type="ARBA" id="ARBA00004196"/>
    </source>
</evidence>
<evidence type="ECO:0000256" key="2">
    <source>
        <dbReference type="ARBA" id="ARBA00022748"/>
    </source>
</evidence>
<dbReference type="Proteomes" id="UP000593994">
    <property type="component" value="Chromosome"/>
</dbReference>
<evidence type="ECO:0000256" key="4">
    <source>
        <dbReference type="ARBA" id="ARBA00023284"/>
    </source>
</evidence>
<dbReference type="Gene3D" id="3.40.30.10">
    <property type="entry name" value="Glutaredoxin"/>
    <property type="match status" value="1"/>
</dbReference>
<sequence length="188" mass="21115">MLKKSILFISILSTLIFQGCSNDENKDVTKSANDMISVNEYVLTGLDSKQYVVKKKDNGFVLEGAKGKVVIFDIFATWCPPCKAAATHLSSLQEKYKDDLIIIGITIEDKISNEKLLDFAKEYTANYTLVNSDQNRRLTNAIAFELELGDRYPIPTMAMYKDGVLINHFIGATEEEFIESDIKRALGK</sequence>
<dbReference type="PANTHER" id="PTHR42852:SF6">
    <property type="entry name" value="THIOL:DISULFIDE INTERCHANGE PROTEIN DSBE"/>
    <property type="match status" value="1"/>
</dbReference>
<dbReference type="PANTHER" id="PTHR42852">
    <property type="entry name" value="THIOL:DISULFIDE INTERCHANGE PROTEIN DSBE"/>
    <property type="match status" value="1"/>
</dbReference>
<dbReference type="GO" id="GO:0016491">
    <property type="term" value="F:oxidoreductase activity"/>
    <property type="evidence" value="ECO:0007669"/>
    <property type="project" value="InterPro"/>
</dbReference>
<evidence type="ECO:0000256" key="3">
    <source>
        <dbReference type="ARBA" id="ARBA00023157"/>
    </source>
</evidence>
<feature type="domain" description="Thioredoxin" evidence="5">
    <location>
        <begin position="32"/>
        <end position="187"/>
    </location>
</feature>
<dbReference type="InterPro" id="IPR013766">
    <property type="entry name" value="Thioredoxin_domain"/>
</dbReference>
<proteinExistence type="predicted"/>
<dbReference type="GO" id="GO:0017004">
    <property type="term" value="P:cytochrome complex assembly"/>
    <property type="evidence" value="ECO:0007669"/>
    <property type="project" value="UniProtKB-KW"/>
</dbReference>
<keyword evidence="2" id="KW-0201">Cytochrome c-type biogenesis</keyword>
<dbReference type="InterPro" id="IPR036249">
    <property type="entry name" value="Thioredoxin-like_sf"/>
</dbReference>
<organism evidence="6 7">
    <name type="scientific">Candidatus Sulfurimonas baltica</name>
    <dbReference type="NCBI Taxonomy" id="2740404"/>
    <lineage>
        <taxon>Bacteria</taxon>
        <taxon>Pseudomonadati</taxon>
        <taxon>Campylobacterota</taxon>
        <taxon>Epsilonproteobacteria</taxon>
        <taxon>Campylobacterales</taxon>
        <taxon>Sulfurimonadaceae</taxon>
        <taxon>Sulfurimonas</taxon>
    </lineage>
</organism>
<accession>A0A7S7RM99</accession>
<keyword evidence="7" id="KW-1185">Reference proteome</keyword>
<gene>
    <name evidence="6" type="ORF">HUE88_08110</name>
</gene>
<dbReference type="CDD" id="cd02966">
    <property type="entry name" value="TlpA_like_family"/>
    <property type="match status" value="1"/>
</dbReference>
<comment type="subcellular location">
    <subcellularLocation>
        <location evidence="1">Cell envelope</location>
    </subcellularLocation>
</comment>
<dbReference type="PROSITE" id="PS51352">
    <property type="entry name" value="THIOREDOXIN_2"/>
    <property type="match status" value="1"/>
</dbReference>
<dbReference type="SUPFAM" id="SSF52833">
    <property type="entry name" value="Thioredoxin-like"/>
    <property type="match status" value="1"/>
</dbReference>
<name>A0A7S7RM99_9BACT</name>
<dbReference type="RefSeq" id="WP_194368219.1">
    <property type="nucleotide sequence ID" value="NZ_CP054492.1"/>
</dbReference>
<evidence type="ECO:0000313" key="7">
    <source>
        <dbReference type="Proteomes" id="UP000593994"/>
    </source>
</evidence>
<dbReference type="EMBL" id="CP054492">
    <property type="protein sequence ID" value="QOY51105.1"/>
    <property type="molecule type" value="Genomic_DNA"/>
</dbReference>
<dbReference type="GO" id="GO:0030313">
    <property type="term" value="C:cell envelope"/>
    <property type="evidence" value="ECO:0007669"/>
    <property type="project" value="UniProtKB-SubCell"/>
</dbReference>
<evidence type="ECO:0000313" key="6">
    <source>
        <dbReference type="EMBL" id="QOY51105.1"/>
    </source>
</evidence>
<dbReference type="PROSITE" id="PS51257">
    <property type="entry name" value="PROKAR_LIPOPROTEIN"/>
    <property type="match status" value="1"/>
</dbReference>
<keyword evidence="3" id="KW-1015">Disulfide bond</keyword>
<dbReference type="InterPro" id="IPR050553">
    <property type="entry name" value="Thioredoxin_ResA/DsbE_sf"/>
</dbReference>
<protein>
    <submittedName>
        <fullName evidence="6">TlpA family protein disulfide reductase</fullName>
    </submittedName>
</protein>
<dbReference type="AlphaFoldDB" id="A0A7S7RM99"/>
<dbReference type="InterPro" id="IPR013740">
    <property type="entry name" value="Redoxin"/>
</dbReference>
<dbReference type="Pfam" id="PF08534">
    <property type="entry name" value="Redoxin"/>
    <property type="match status" value="1"/>
</dbReference>
<keyword evidence="4" id="KW-0676">Redox-active center</keyword>
<reference evidence="6 7" key="1">
    <citation type="submission" date="2020-05" db="EMBL/GenBank/DDBJ databases">
        <title>Sulfurimonas marisnigri, sp. nov., and Sulfurimonas baltica, sp. nov., manganese oxide reducing chemolithoautotrophs of the class Epsilonproteobacteria isolated from the pelagic redoxclines of the Black and Baltic Seas and emended description of the genus Sulfurimonas.</title>
        <authorList>
            <person name="Henkel J.V."/>
            <person name="Laudan C."/>
            <person name="Werner J."/>
            <person name="Neu T."/>
            <person name="Plewe S."/>
            <person name="Sproer C."/>
            <person name="Bunk B."/>
            <person name="Schulz-Vogt H.N."/>
        </authorList>
    </citation>
    <scope>NUCLEOTIDE SEQUENCE [LARGE SCALE GENOMIC DNA]</scope>
    <source>
        <strain evidence="6 7">GD2</strain>
    </source>
</reference>
<evidence type="ECO:0000259" key="5">
    <source>
        <dbReference type="PROSITE" id="PS51352"/>
    </source>
</evidence>